<dbReference type="InterPro" id="IPR006694">
    <property type="entry name" value="Fatty_acid_hydroxylase"/>
</dbReference>
<evidence type="ECO:0000256" key="3">
    <source>
        <dbReference type="ARBA" id="ARBA00022692"/>
    </source>
</evidence>
<dbReference type="InterPro" id="IPR050307">
    <property type="entry name" value="Sterol_Desaturase_Related"/>
</dbReference>
<dbReference type="Pfam" id="PF04116">
    <property type="entry name" value="FA_hydroxylase"/>
    <property type="match status" value="1"/>
</dbReference>
<name>A0A8S0TK29_OLEEU</name>
<dbReference type="PANTHER" id="PTHR11863">
    <property type="entry name" value="STEROL DESATURASE"/>
    <property type="match status" value="1"/>
</dbReference>
<dbReference type="GO" id="GO:0016020">
    <property type="term" value="C:membrane"/>
    <property type="evidence" value="ECO:0007669"/>
    <property type="project" value="UniProtKB-SubCell"/>
</dbReference>
<dbReference type="EMBL" id="CACTIH010005961">
    <property type="protein sequence ID" value="CAA3003409.1"/>
    <property type="molecule type" value="Genomic_DNA"/>
</dbReference>
<dbReference type="GO" id="GO:0005506">
    <property type="term" value="F:iron ion binding"/>
    <property type="evidence" value="ECO:0007669"/>
    <property type="project" value="InterPro"/>
</dbReference>
<organism evidence="8 9">
    <name type="scientific">Olea europaea subsp. europaea</name>
    <dbReference type="NCBI Taxonomy" id="158383"/>
    <lineage>
        <taxon>Eukaryota</taxon>
        <taxon>Viridiplantae</taxon>
        <taxon>Streptophyta</taxon>
        <taxon>Embryophyta</taxon>
        <taxon>Tracheophyta</taxon>
        <taxon>Spermatophyta</taxon>
        <taxon>Magnoliopsida</taxon>
        <taxon>eudicotyledons</taxon>
        <taxon>Gunneridae</taxon>
        <taxon>Pentapetalae</taxon>
        <taxon>asterids</taxon>
        <taxon>lamiids</taxon>
        <taxon>Lamiales</taxon>
        <taxon>Oleaceae</taxon>
        <taxon>Oleeae</taxon>
        <taxon>Olea</taxon>
    </lineage>
</organism>
<dbReference type="GO" id="GO:0008610">
    <property type="term" value="P:lipid biosynthetic process"/>
    <property type="evidence" value="ECO:0007669"/>
    <property type="project" value="InterPro"/>
</dbReference>
<protein>
    <submittedName>
        <fullName evidence="8">ECERIFERUM 1-like</fullName>
    </submittedName>
</protein>
<dbReference type="Pfam" id="PF12076">
    <property type="entry name" value="CER1-like_C"/>
    <property type="match status" value="1"/>
</dbReference>
<evidence type="ECO:0000256" key="1">
    <source>
        <dbReference type="ARBA" id="ARBA00004141"/>
    </source>
</evidence>
<dbReference type="GO" id="GO:0016491">
    <property type="term" value="F:oxidoreductase activity"/>
    <property type="evidence" value="ECO:0007669"/>
    <property type="project" value="InterPro"/>
</dbReference>
<keyword evidence="9" id="KW-1185">Reference proteome</keyword>
<feature type="domain" description="Fatty acid hydroxylase" evidence="6">
    <location>
        <begin position="176"/>
        <end position="312"/>
    </location>
</feature>
<evidence type="ECO:0000256" key="5">
    <source>
        <dbReference type="ARBA" id="ARBA00023136"/>
    </source>
</evidence>
<accession>A0A8S0TK29</accession>
<dbReference type="InterPro" id="IPR021940">
    <property type="entry name" value="CER1-like_C"/>
</dbReference>
<comment type="subcellular location">
    <subcellularLocation>
        <location evidence="1">Membrane</location>
        <topology evidence="1">Multi-pass membrane protein</topology>
    </subcellularLocation>
</comment>
<gene>
    <name evidence="8" type="ORF">OLEA9_A002538</name>
</gene>
<comment type="caution">
    <text evidence="8">The sequence shown here is derived from an EMBL/GenBank/DDBJ whole genome shotgun (WGS) entry which is preliminary data.</text>
</comment>
<evidence type="ECO:0000259" key="6">
    <source>
        <dbReference type="Pfam" id="PF04116"/>
    </source>
</evidence>
<dbReference type="Gramene" id="OE9A002538T1">
    <property type="protein sequence ID" value="OE9A002538C1"/>
    <property type="gene ID" value="OE9A002538"/>
</dbReference>
<evidence type="ECO:0000313" key="9">
    <source>
        <dbReference type="Proteomes" id="UP000594638"/>
    </source>
</evidence>
<dbReference type="OrthoDB" id="408954at2759"/>
<evidence type="ECO:0000256" key="2">
    <source>
        <dbReference type="ARBA" id="ARBA00009324"/>
    </source>
</evidence>
<evidence type="ECO:0000259" key="7">
    <source>
        <dbReference type="Pfam" id="PF12076"/>
    </source>
</evidence>
<sequence length="666" mass="77011">MASKPGILTDWPWTCLGNFKVPSSSLFSIYLHNSLKSKSCVCACFVNSILKRYNYVLWMKYLVLAPWAIQETYSFIVSDESERDLSHFLIFPFLLLRMLHNQIWISLSRYYTAKGTNRIVDRTIEFEQVDRERTWDDQIIFNGILFYLGGKYIKGGDHLPLWRTDGIILTALLHAGPVEFLYYWLHRALHHHFLYSRYHSHHHSSVATEPITSVIHPFAEHIAYFALFAIPLVTSLLTGTASIISFAGYIIYIDFMNNMGHCNFELIPKWLLSIFPPLKYLMYTPSFHSLHHTQFRTNYSLFMPFYDFIYGTTDKSSDSLYESSLDRKEDKADVVHLTHLTTPESIYYMRLGFASLASKPHSSTWYLWLIWPVTLWSTMVTRIYGRTFTVERNVFKHLKLQTWAIPKYKIQYYMKSQRESINSLIEDAILAADEKGIKVLSLGLLNQEEELNGIGELFVRRHPKLKVKLVDGSSLAVAVVLNSIPKGTTQVVFRGNLSKVAYSIALALCQREIQVNVIREDEYNKLKARLSTEAVKNLVLSKSNAPKIWIVGDGLSKVEQLRASKGTVFIPFSQFPPKKWRKDCFYNNIPAMLAPKHLQNVDSCENWLPRRVMSVWRIAGILHALEDWNVHECGKMMFDVDKIWQASLVHGFSPIMMSTSTDSKPY</sequence>
<keyword evidence="3" id="KW-0812">Transmembrane</keyword>
<comment type="similarity">
    <text evidence="2">Belongs to the sterol desaturase family.</text>
</comment>
<reference evidence="8 9" key="1">
    <citation type="submission" date="2019-12" db="EMBL/GenBank/DDBJ databases">
        <authorList>
            <person name="Alioto T."/>
            <person name="Alioto T."/>
            <person name="Gomez Garrido J."/>
        </authorList>
    </citation>
    <scope>NUCLEOTIDE SEQUENCE [LARGE SCALE GENOMIC DNA]</scope>
</reference>
<evidence type="ECO:0000313" key="8">
    <source>
        <dbReference type="EMBL" id="CAA3003409.1"/>
    </source>
</evidence>
<evidence type="ECO:0000256" key="4">
    <source>
        <dbReference type="ARBA" id="ARBA00022989"/>
    </source>
</evidence>
<feature type="domain" description="Very-long-chain aldehyde decarbonylase CER1-like C-terminal" evidence="7">
    <location>
        <begin position="491"/>
        <end position="654"/>
    </location>
</feature>
<keyword evidence="4" id="KW-1133">Transmembrane helix</keyword>
<proteinExistence type="inferred from homology"/>
<keyword evidence="5" id="KW-0472">Membrane</keyword>
<dbReference type="Proteomes" id="UP000594638">
    <property type="component" value="Unassembled WGS sequence"/>
</dbReference>
<dbReference type="AlphaFoldDB" id="A0A8S0TK29"/>